<protein>
    <submittedName>
        <fullName evidence="3">DUF1275 family protein</fullName>
    </submittedName>
    <submittedName>
        <fullName evidence="4">Uncharacterized membrane protein YoaK (UPF0700 family)</fullName>
    </submittedName>
</protein>
<dbReference type="EMBL" id="BJUV01000014">
    <property type="protein sequence ID" value="GEK83321.1"/>
    <property type="molecule type" value="Genomic_DNA"/>
</dbReference>
<organism evidence="4 6">
    <name type="scientific">Frigoribacterium faeni</name>
    <dbReference type="NCBI Taxonomy" id="145483"/>
    <lineage>
        <taxon>Bacteria</taxon>
        <taxon>Bacillati</taxon>
        <taxon>Actinomycetota</taxon>
        <taxon>Actinomycetes</taxon>
        <taxon>Micrococcales</taxon>
        <taxon>Microbacteriaceae</taxon>
        <taxon>Frigoribacterium</taxon>
    </lineage>
</organism>
<keyword evidence="2" id="KW-0472">Membrane</keyword>
<evidence type="ECO:0000313" key="4">
    <source>
        <dbReference type="EMBL" id="MBA8813676.1"/>
    </source>
</evidence>
<dbReference type="PANTHER" id="PTHR37314:SF4">
    <property type="entry name" value="UPF0700 TRANSMEMBRANE PROTEIN YOAK"/>
    <property type="match status" value="1"/>
</dbReference>
<feature type="transmembrane region" description="Helical" evidence="2">
    <location>
        <begin position="12"/>
        <end position="34"/>
    </location>
</feature>
<feature type="transmembrane region" description="Helical" evidence="2">
    <location>
        <begin position="61"/>
        <end position="82"/>
    </location>
</feature>
<feature type="transmembrane region" description="Helical" evidence="2">
    <location>
        <begin position="121"/>
        <end position="140"/>
    </location>
</feature>
<feature type="region of interest" description="Disordered" evidence="1">
    <location>
        <begin position="234"/>
        <end position="256"/>
    </location>
</feature>
<evidence type="ECO:0000256" key="2">
    <source>
        <dbReference type="SAM" id="Phobius"/>
    </source>
</evidence>
<keyword evidence="2" id="KW-1133">Transmembrane helix</keyword>
<dbReference type="AlphaFoldDB" id="A0A7W3JJ19"/>
<keyword evidence="2" id="KW-0812">Transmembrane</keyword>
<sequence>MKKFRADQARMHLIMMLALTFTTGIIDAVGYLGLDRVFTANMTGNVVILGMAIAQADGLPIVGPIVALVAFMIGAALGGALLRSARTGWSGRSTIAFSVTGTVLLGLGVSCFVVLPVEGSPWAFTITGLLGAAMGLQAAAARKLAVADVTTVVVTSTIVGLASESKIAGGTGKNFPRRVLAVLMILVGAGVGALLLQVHIGVGMGTAGGLTLLVALAGHLLRMRRKELEAAAAAEAAGASSDEEARVASTTEGTRA</sequence>
<dbReference type="PANTHER" id="PTHR37314">
    <property type="entry name" value="SLR0142 PROTEIN"/>
    <property type="match status" value="1"/>
</dbReference>
<keyword evidence="5" id="KW-1185">Reference proteome</keyword>
<evidence type="ECO:0000256" key="1">
    <source>
        <dbReference type="SAM" id="MobiDB-lite"/>
    </source>
</evidence>
<gene>
    <name evidence="4" type="ORF">FB463_001925</name>
    <name evidence="3" type="ORF">FFA01_16300</name>
</gene>
<feature type="transmembrane region" description="Helical" evidence="2">
    <location>
        <begin position="179"/>
        <end position="196"/>
    </location>
</feature>
<feature type="transmembrane region" description="Helical" evidence="2">
    <location>
        <begin position="94"/>
        <end position="115"/>
    </location>
</feature>
<dbReference type="Proteomes" id="UP000522688">
    <property type="component" value="Unassembled WGS sequence"/>
</dbReference>
<evidence type="ECO:0000313" key="5">
    <source>
        <dbReference type="Proteomes" id="UP000321154"/>
    </source>
</evidence>
<evidence type="ECO:0000313" key="3">
    <source>
        <dbReference type="EMBL" id="GEK83321.1"/>
    </source>
</evidence>
<dbReference type="Pfam" id="PF06912">
    <property type="entry name" value="DUF1275"/>
    <property type="match status" value="1"/>
</dbReference>
<evidence type="ECO:0000313" key="6">
    <source>
        <dbReference type="Proteomes" id="UP000522688"/>
    </source>
</evidence>
<reference evidence="4 6" key="2">
    <citation type="submission" date="2020-07" db="EMBL/GenBank/DDBJ databases">
        <title>Sequencing the genomes of 1000 actinobacteria strains.</title>
        <authorList>
            <person name="Klenk H.-P."/>
        </authorList>
    </citation>
    <scope>NUCLEOTIDE SEQUENCE [LARGE SCALE GENOMIC DNA]</scope>
    <source>
        <strain evidence="4 6">DSM 10309</strain>
    </source>
</reference>
<dbReference type="InterPro" id="IPR010699">
    <property type="entry name" value="DUF1275"/>
</dbReference>
<name>A0A7W3JJ19_9MICO</name>
<dbReference type="EMBL" id="JACGWW010000002">
    <property type="protein sequence ID" value="MBA8813676.1"/>
    <property type="molecule type" value="Genomic_DNA"/>
</dbReference>
<comment type="caution">
    <text evidence="4">The sequence shown here is derived from an EMBL/GenBank/DDBJ whole genome shotgun (WGS) entry which is preliminary data.</text>
</comment>
<accession>A0A7W3JJ19</accession>
<dbReference type="Proteomes" id="UP000321154">
    <property type="component" value="Unassembled WGS sequence"/>
</dbReference>
<feature type="transmembrane region" description="Helical" evidence="2">
    <location>
        <begin position="202"/>
        <end position="221"/>
    </location>
</feature>
<dbReference type="RefSeq" id="WP_244289762.1">
    <property type="nucleotide sequence ID" value="NZ_BAAAHR010000008.1"/>
</dbReference>
<proteinExistence type="predicted"/>
<reference evidence="3 5" key="1">
    <citation type="submission" date="2019-07" db="EMBL/GenBank/DDBJ databases">
        <title>Whole genome shotgun sequence of Frigoribacterium faeni NBRC 103066.</title>
        <authorList>
            <person name="Hosoyama A."/>
            <person name="Uohara A."/>
            <person name="Ohji S."/>
            <person name="Ichikawa N."/>
        </authorList>
    </citation>
    <scope>NUCLEOTIDE SEQUENCE [LARGE SCALE GENOMIC DNA]</scope>
    <source>
        <strain evidence="3 5">NBRC 103066</strain>
    </source>
</reference>